<organism evidence="1 2">
    <name type="scientific">Eretmocerus hayati</name>
    <dbReference type="NCBI Taxonomy" id="131215"/>
    <lineage>
        <taxon>Eukaryota</taxon>
        <taxon>Metazoa</taxon>
        <taxon>Ecdysozoa</taxon>
        <taxon>Arthropoda</taxon>
        <taxon>Hexapoda</taxon>
        <taxon>Insecta</taxon>
        <taxon>Pterygota</taxon>
        <taxon>Neoptera</taxon>
        <taxon>Endopterygota</taxon>
        <taxon>Hymenoptera</taxon>
        <taxon>Apocrita</taxon>
        <taxon>Proctotrupomorpha</taxon>
        <taxon>Chalcidoidea</taxon>
        <taxon>Aphelinidae</taxon>
        <taxon>Aphelininae</taxon>
        <taxon>Eretmocerus</taxon>
    </lineage>
</organism>
<name>A0ACC2NEQ0_9HYME</name>
<dbReference type="Proteomes" id="UP001239111">
    <property type="component" value="Chromosome 3"/>
</dbReference>
<dbReference type="EMBL" id="CM056743">
    <property type="protein sequence ID" value="KAJ8669638.1"/>
    <property type="molecule type" value="Genomic_DNA"/>
</dbReference>
<proteinExistence type="predicted"/>
<evidence type="ECO:0000313" key="2">
    <source>
        <dbReference type="Proteomes" id="UP001239111"/>
    </source>
</evidence>
<keyword evidence="2" id="KW-1185">Reference proteome</keyword>
<protein>
    <submittedName>
        <fullName evidence="1">Uncharacterized protein</fullName>
    </submittedName>
</protein>
<sequence length="131" mass="14809">MAVENSRLLSIEYPEMRVLIDPGKEMWIGSSEGSGLIHRLEKGRCRREEWGVSIDPRVDMCIGSFGGSGTINRVEYGRNSRIEWSKGGLPWDMAVENSSLLSMKYPELGFMDSFQFIRNSGHASVWSKGFE</sequence>
<gene>
    <name evidence="1" type="ORF">QAD02_000897</name>
</gene>
<reference evidence="1" key="1">
    <citation type="submission" date="2023-04" db="EMBL/GenBank/DDBJ databases">
        <title>A chromosome-level genome assembly of the parasitoid wasp Eretmocerus hayati.</title>
        <authorList>
            <person name="Zhong Y."/>
            <person name="Liu S."/>
            <person name="Liu Y."/>
        </authorList>
    </citation>
    <scope>NUCLEOTIDE SEQUENCE</scope>
    <source>
        <strain evidence="1">ZJU_SS_LIU_2023</strain>
    </source>
</reference>
<accession>A0ACC2NEQ0</accession>
<comment type="caution">
    <text evidence="1">The sequence shown here is derived from an EMBL/GenBank/DDBJ whole genome shotgun (WGS) entry which is preliminary data.</text>
</comment>
<evidence type="ECO:0000313" key="1">
    <source>
        <dbReference type="EMBL" id="KAJ8669638.1"/>
    </source>
</evidence>